<dbReference type="Proteomes" id="UP001500842">
    <property type="component" value="Unassembled WGS sequence"/>
</dbReference>
<evidence type="ECO:0000256" key="2">
    <source>
        <dbReference type="ARBA" id="ARBA00023315"/>
    </source>
</evidence>
<dbReference type="SUPFAM" id="SSF55729">
    <property type="entry name" value="Acyl-CoA N-acyltransferases (Nat)"/>
    <property type="match status" value="1"/>
</dbReference>
<dbReference type="Pfam" id="PF08445">
    <property type="entry name" value="FR47"/>
    <property type="match status" value="1"/>
</dbReference>
<feature type="domain" description="N-acetyltransferase" evidence="3">
    <location>
        <begin position="118"/>
        <end position="256"/>
    </location>
</feature>
<sequence>MSTGGAAASRARQTRDLVLAAGVLDDPVGASLGGPHAHLARRAGRVRLYDDEVATFAAMPADAGPEDWAGLATLVGPGGLADLFSSPVAPPEGWAPVFTLEGLQLVGDDLRVPGAGGAEVVELGPADVPAMLDLVARTRPGPFWRRTPEMGTYLGVRDGGVLVAMAGERLHPPGWAEVSAVCTAPEARGRGLAGALVAEVAARIRARGEQPFLHVAADNTAAIRLYDALGFRVRRSVAFRGFRVPPAAWREARARQLAAPVAVETRSATTMDR</sequence>
<dbReference type="EMBL" id="BAAAOR010000033">
    <property type="protein sequence ID" value="GAA1537934.1"/>
    <property type="molecule type" value="Genomic_DNA"/>
</dbReference>
<reference evidence="4 5" key="1">
    <citation type="journal article" date="2019" name="Int. J. Syst. Evol. Microbiol.">
        <title>The Global Catalogue of Microorganisms (GCM) 10K type strain sequencing project: providing services to taxonomists for standard genome sequencing and annotation.</title>
        <authorList>
            <consortium name="The Broad Institute Genomics Platform"/>
            <consortium name="The Broad Institute Genome Sequencing Center for Infectious Disease"/>
            <person name="Wu L."/>
            <person name="Ma J."/>
        </authorList>
    </citation>
    <scope>NUCLEOTIDE SEQUENCE [LARGE SCALE GENOMIC DNA]</scope>
    <source>
        <strain evidence="4 5">JCM 14942</strain>
    </source>
</reference>
<accession>A0ABN2BE66</accession>
<name>A0ABN2BE66_9ACTN</name>
<keyword evidence="5" id="KW-1185">Reference proteome</keyword>
<dbReference type="InterPro" id="IPR013653">
    <property type="entry name" value="GCN5-like_dom"/>
</dbReference>
<dbReference type="InterPro" id="IPR016181">
    <property type="entry name" value="Acyl_CoA_acyltransferase"/>
</dbReference>
<dbReference type="PANTHER" id="PTHR43877:SF2">
    <property type="entry name" value="AMINOALKYLPHOSPHONATE N-ACETYLTRANSFERASE-RELATED"/>
    <property type="match status" value="1"/>
</dbReference>
<comment type="caution">
    <text evidence="4">The sequence shown here is derived from an EMBL/GenBank/DDBJ whole genome shotgun (WGS) entry which is preliminary data.</text>
</comment>
<dbReference type="Gene3D" id="3.40.630.30">
    <property type="match status" value="1"/>
</dbReference>
<keyword evidence="1" id="KW-0808">Transferase</keyword>
<evidence type="ECO:0000256" key="1">
    <source>
        <dbReference type="ARBA" id="ARBA00022679"/>
    </source>
</evidence>
<evidence type="ECO:0000259" key="3">
    <source>
        <dbReference type="PROSITE" id="PS51186"/>
    </source>
</evidence>
<dbReference type="CDD" id="cd04301">
    <property type="entry name" value="NAT_SF"/>
    <property type="match status" value="1"/>
</dbReference>
<evidence type="ECO:0000313" key="4">
    <source>
        <dbReference type="EMBL" id="GAA1537934.1"/>
    </source>
</evidence>
<evidence type="ECO:0000313" key="5">
    <source>
        <dbReference type="Proteomes" id="UP001500842"/>
    </source>
</evidence>
<protein>
    <submittedName>
        <fullName evidence="4">GNAT family N-acetyltransferase</fullName>
    </submittedName>
</protein>
<gene>
    <name evidence="4" type="ORF">GCM10009788_45630</name>
</gene>
<organism evidence="4 5">
    <name type="scientific">Nocardioides humi</name>
    <dbReference type="NCBI Taxonomy" id="449461"/>
    <lineage>
        <taxon>Bacteria</taxon>
        <taxon>Bacillati</taxon>
        <taxon>Actinomycetota</taxon>
        <taxon>Actinomycetes</taxon>
        <taxon>Propionibacteriales</taxon>
        <taxon>Nocardioidaceae</taxon>
        <taxon>Nocardioides</taxon>
    </lineage>
</organism>
<dbReference type="PANTHER" id="PTHR43877">
    <property type="entry name" value="AMINOALKYLPHOSPHONATE N-ACETYLTRANSFERASE-RELATED-RELATED"/>
    <property type="match status" value="1"/>
</dbReference>
<dbReference type="RefSeq" id="WP_219996196.1">
    <property type="nucleotide sequence ID" value="NZ_BAAAOR010000033.1"/>
</dbReference>
<keyword evidence="2" id="KW-0012">Acyltransferase</keyword>
<proteinExistence type="predicted"/>
<dbReference type="InterPro" id="IPR000182">
    <property type="entry name" value="GNAT_dom"/>
</dbReference>
<dbReference type="PROSITE" id="PS51186">
    <property type="entry name" value="GNAT"/>
    <property type="match status" value="1"/>
</dbReference>
<dbReference type="InterPro" id="IPR050832">
    <property type="entry name" value="Bact_Acetyltransf"/>
</dbReference>